<dbReference type="InterPro" id="IPR051134">
    <property type="entry name" value="PPP_phosphatase"/>
</dbReference>
<dbReference type="InterPro" id="IPR004843">
    <property type="entry name" value="Calcineurin-like_PHP"/>
</dbReference>
<evidence type="ECO:0000313" key="6">
    <source>
        <dbReference type="Proteomes" id="UP000179807"/>
    </source>
</evidence>
<evidence type="ECO:0000256" key="3">
    <source>
        <dbReference type="ARBA" id="ARBA00023211"/>
    </source>
</evidence>
<dbReference type="GeneID" id="94837488"/>
<dbReference type="SMART" id="SM00156">
    <property type="entry name" value="PP2Ac"/>
    <property type="match status" value="1"/>
</dbReference>
<dbReference type="SUPFAM" id="SSF56300">
    <property type="entry name" value="Metallo-dependent phosphatases"/>
    <property type="match status" value="1"/>
</dbReference>
<feature type="domain" description="Serine/threonine specific protein phosphatases" evidence="4">
    <location>
        <begin position="1"/>
        <end position="187"/>
    </location>
</feature>
<dbReference type="PANTHER" id="PTHR45668">
    <property type="entry name" value="SERINE/THREONINE-PROTEIN PHOSPHATASE 5-RELATED"/>
    <property type="match status" value="1"/>
</dbReference>
<dbReference type="AlphaFoldDB" id="A0A1J4KB27"/>
<dbReference type="GO" id="GO:0016787">
    <property type="term" value="F:hydrolase activity"/>
    <property type="evidence" value="ECO:0007669"/>
    <property type="project" value="InterPro"/>
</dbReference>
<dbReference type="InterPro" id="IPR029052">
    <property type="entry name" value="Metallo-depent_PP-like"/>
</dbReference>
<dbReference type="GO" id="GO:0046872">
    <property type="term" value="F:metal ion binding"/>
    <property type="evidence" value="ECO:0007669"/>
    <property type="project" value="UniProtKB-KW"/>
</dbReference>
<accession>A0A1J4KB27</accession>
<sequence>MNLLTHSETRAMNAMYGFEKECTTKYNRNVYEAFAEFFNTLPIGHVLNGKVLVVHGGLSDSTMTIEKVNASNRFCQPPEQGIINDVLWADPMDSPGLAPSPRGITRTFGPDVTQRVLSNNNLSYLVRSHQVQENGYLLQHNRKCITVFSAPNYIGSMQNKGAICDFTFDADGSISDGPTFVTFGARPIPRMYPPMKFSPFGSMF</sequence>
<dbReference type="Proteomes" id="UP000179807">
    <property type="component" value="Unassembled WGS sequence"/>
</dbReference>
<gene>
    <name evidence="5" type="ORF">TRFO_22810</name>
</gene>
<keyword evidence="3" id="KW-0464">Manganese</keyword>
<dbReference type="OrthoDB" id="445564at2759"/>
<evidence type="ECO:0000313" key="5">
    <source>
        <dbReference type="EMBL" id="OHT08623.1"/>
    </source>
</evidence>
<evidence type="ECO:0000256" key="2">
    <source>
        <dbReference type="ARBA" id="ARBA00022723"/>
    </source>
</evidence>
<dbReference type="VEuPathDB" id="TrichDB:TRFO_22810"/>
<evidence type="ECO:0000259" key="4">
    <source>
        <dbReference type="SMART" id="SM00156"/>
    </source>
</evidence>
<dbReference type="InterPro" id="IPR006186">
    <property type="entry name" value="Ser/Thr-sp_prot-phosphatase"/>
</dbReference>
<evidence type="ECO:0000256" key="1">
    <source>
        <dbReference type="ARBA" id="ARBA00001936"/>
    </source>
</evidence>
<dbReference type="EMBL" id="MLAK01000662">
    <property type="protein sequence ID" value="OHT08623.1"/>
    <property type="molecule type" value="Genomic_DNA"/>
</dbReference>
<reference evidence="5" key="1">
    <citation type="submission" date="2016-10" db="EMBL/GenBank/DDBJ databases">
        <authorList>
            <person name="Benchimol M."/>
            <person name="Almeida L.G."/>
            <person name="Vasconcelos A.T."/>
            <person name="Perreira-Neves A."/>
            <person name="Rosa I.A."/>
            <person name="Tasca T."/>
            <person name="Bogo M.R."/>
            <person name="de Souza W."/>
        </authorList>
    </citation>
    <scope>NUCLEOTIDE SEQUENCE [LARGE SCALE GENOMIC DNA]</scope>
    <source>
        <strain evidence="5">K</strain>
    </source>
</reference>
<comment type="caution">
    <text evidence="5">The sequence shown here is derived from an EMBL/GenBank/DDBJ whole genome shotgun (WGS) entry which is preliminary data.</text>
</comment>
<proteinExistence type="predicted"/>
<dbReference type="RefSeq" id="XP_068361759.1">
    <property type="nucleotide sequence ID" value="XM_068502784.1"/>
</dbReference>
<dbReference type="PRINTS" id="PR00114">
    <property type="entry name" value="STPHPHTASE"/>
</dbReference>
<dbReference type="PANTHER" id="PTHR45668:SF5">
    <property type="entry name" value="SERINE_THREONINE-PROTEIN PHOSPHATASE 5"/>
    <property type="match status" value="1"/>
</dbReference>
<comment type="cofactor">
    <cofactor evidence="1">
        <name>Mn(2+)</name>
        <dbReference type="ChEBI" id="CHEBI:29035"/>
    </cofactor>
</comment>
<protein>
    <submittedName>
        <fullName evidence="5">Bsu-protein phosphatase</fullName>
    </submittedName>
</protein>
<name>A0A1J4KB27_9EUKA</name>
<dbReference type="Gene3D" id="3.60.21.10">
    <property type="match status" value="1"/>
</dbReference>
<keyword evidence="2" id="KW-0479">Metal-binding</keyword>
<organism evidence="5 6">
    <name type="scientific">Tritrichomonas foetus</name>
    <dbReference type="NCBI Taxonomy" id="1144522"/>
    <lineage>
        <taxon>Eukaryota</taxon>
        <taxon>Metamonada</taxon>
        <taxon>Parabasalia</taxon>
        <taxon>Tritrichomonadida</taxon>
        <taxon>Tritrichomonadidae</taxon>
        <taxon>Tritrichomonas</taxon>
    </lineage>
</organism>
<keyword evidence="6" id="KW-1185">Reference proteome</keyword>
<dbReference type="Pfam" id="PF00149">
    <property type="entry name" value="Metallophos"/>
    <property type="match status" value="1"/>
</dbReference>